<keyword evidence="1" id="KW-0560">Oxidoreductase</keyword>
<dbReference type="GO" id="GO:0033554">
    <property type="term" value="P:cellular response to stress"/>
    <property type="evidence" value="ECO:0007669"/>
    <property type="project" value="TreeGrafter"/>
</dbReference>
<dbReference type="GO" id="GO:0005829">
    <property type="term" value="C:cytosol"/>
    <property type="evidence" value="ECO:0007669"/>
    <property type="project" value="TreeGrafter"/>
</dbReference>
<dbReference type="Proteomes" id="UP000566819">
    <property type="component" value="Unassembled WGS sequence"/>
</dbReference>
<dbReference type="InterPro" id="IPR036249">
    <property type="entry name" value="Thioredoxin-like_sf"/>
</dbReference>
<evidence type="ECO:0000313" key="5">
    <source>
        <dbReference type="Proteomes" id="UP000566819"/>
    </source>
</evidence>
<organism evidence="4 5">
    <name type="scientific">Cudoniella acicularis</name>
    <dbReference type="NCBI Taxonomy" id="354080"/>
    <lineage>
        <taxon>Eukaryota</taxon>
        <taxon>Fungi</taxon>
        <taxon>Dikarya</taxon>
        <taxon>Ascomycota</taxon>
        <taxon>Pezizomycotina</taxon>
        <taxon>Leotiomycetes</taxon>
        <taxon>Helotiales</taxon>
        <taxon>Tricladiaceae</taxon>
        <taxon>Cudoniella</taxon>
    </lineage>
</organism>
<proteinExistence type="predicted"/>
<gene>
    <name evidence="4" type="ORF">G7Y89_g3078</name>
</gene>
<feature type="domain" description="Thioredoxin" evidence="3">
    <location>
        <begin position="25"/>
        <end position="197"/>
    </location>
</feature>
<feature type="region of interest" description="Disordered" evidence="2">
    <location>
        <begin position="254"/>
        <end position="276"/>
    </location>
</feature>
<evidence type="ECO:0000259" key="3">
    <source>
        <dbReference type="PROSITE" id="PS51352"/>
    </source>
</evidence>
<dbReference type="PANTHER" id="PTHR10681">
    <property type="entry name" value="THIOREDOXIN PEROXIDASE"/>
    <property type="match status" value="1"/>
</dbReference>
<dbReference type="EMBL" id="JAAMPI010000146">
    <property type="protein sequence ID" value="KAF4635021.1"/>
    <property type="molecule type" value="Genomic_DNA"/>
</dbReference>
<sequence>MAKYFGKTKEFLGEAKDFLNRSKPLRIDSEAPDFFAKSTLTEKFHFHSYINNHWAVLFSHPCDHTPVCTTEIAAFAERQDEFERRQTRLVGLSVGTVDNHTEWLTNMTTTADPVTTKSIEFPIVADEKGDVAKLYDMLDKEENPTNEEITACNPKLHTIRAVFIINKQKHIRAILSYPMETGRNIDEIIRIIDSIQARDEFGKHIVTPANWQPGDDVLIRQTDKQAEGRRSDTDFRHFLPYMKFRPLPRNKLLGFRQDTRRPNTAIAGPSTSGNSS</sequence>
<dbReference type="GO" id="GO:0042744">
    <property type="term" value="P:hydrogen peroxide catabolic process"/>
    <property type="evidence" value="ECO:0007669"/>
    <property type="project" value="TreeGrafter"/>
</dbReference>
<dbReference type="GO" id="GO:0008379">
    <property type="term" value="F:thioredoxin peroxidase activity"/>
    <property type="evidence" value="ECO:0007669"/>
    <property type="project" value="TreeGrafter"/>
</dbReference>
<dbReference type="InterPro" id="IPR019479">
    <property type="entry name" value="Peroxiredoxin_C"/>
</dbReference>
<dbReference type="PROSITE" id="PS51352">
    <property type="entry name" value="THIOREDOXIN_2"/>
    <property type="match status" value="1"/>
</dbReference>
<reference evidence="4 5" key="1">
    <citation type="submission" date="2020-03" db="EMBL/GenBank/DDBJ databases">
        <title>Draft Genome Sequence of Cudoniella acicularis.</title>
        <authorList>
            <person name="Buettner E."/>
            <person name="Kellner H."/>
        </authorList>
    </citation>
    <scope>NUCLEOTIDE SEQUENCE [LARGE SCALE GENOMIC DNA]</scope>
    <source>
        <strain evidence="4 5">DSM 108380</strain>
    </source>
</reference>
<dbReference type="InterPro" id="IPR013766">
    <property type="entry name" value="Thioredoxin_domain"/>
</dbReference>
<dbReference type="SUPFAM" id="SSF52833">
    <property type="entry name" value="Thioredoxin-like"/>
    <property type="match status" value="1"/>
</dbReference>
<accession>A0A8H4W6B7</accession>
<dbReference type="InterPro" id="IPR000866">
    <property type="entry name" value="AhpC/TSA"/>
</dbReference>
<dbReference type="AlphaFoldDB" id="A0A8H4W6B7"/>
<comment type="caution">
    <text evidence="4">The sequence shown here is derived from an EMBL/GenBank/DDBJ whole genome shotgun (WGS) entry which is preliminary data.</text>
</comment>
<dbReference type="GO" id="GO:0045454">
    <property type="term" value="P:cell redox homeostasis"/>
    <property type="evidence" value="ECO:0007669"/>
    <property type="project" value="TreeGrafter"/>
</dbReference>
<evidence type="ECO:0000256" key="1">
    <source>
        <dbReference type="ARBA" id="ARBA00023002"/>
    </source>
</evidence>
<evidence type="ECO:0000313" key="4">
    <source>
        <dbReference type="EMBL" id="KAF4635021.1"/>
    </source>
</evidence>
<dbReference type="Pfam" id="PF10417">
    <property type="entry name" value="1-cysPrx_C"/>
    <property type="match status" value="1"/>
</dbReference>
<dbReference type="PANTHER" id="PTHR10681:SF164">
    <property type="entry name" value="THIOREDOXIN PEROXIDASE 1"/>
    <property type="match status" value="1"/>
</dbReference>
<dbReference type="GO" id="GO:0006979">
    <property type="term" value="P:response to oxidative stress"/>
    <property type="evidence" value="ECO:0007669"/>
    <property type="project" value="TreeGrafter"/>
</dbReference>
<evidence type="ECO:0000256" key="2">
    <source>
        <dbReference type="SAM" id="MobiDB-lite"/>
    </source>
</evidence>
<keyword evidence="5" id="KW-1185">Reference proteome</keyword>
<dbReference type="OrthoDB" id="2996783at2759"/>
<name>A0A8H4W6B7_9HELO</name>
<dbReference type="Gene3D" id="3.40.30.10">
    <property type="entry name" value="Glutaredoxin"/>
    <property type="match status" value="1"/>
</dbReference>
<dbReference type="Pfam" id="PF00578">
    <property type="entry name" value="AhpC-TSA"/>
    <property type="match status" value="1"/>
</dbReference>
<dbReference type="InterPro" id="IPR050217">
    <property type="entry name" value="Peroxiredoxin"/>
</dbReference>
<dbReference type="Gene3D" id="3.30.1020.10">
    <property type="entry name" value="Antioxidant, Horf6, Chain A, domain2"/>
    <property type="match status" value="1"/>
</dbReference>
<protein>
    <recommendedName>
        <fullName evidence="3">Thioredoxin domain-containing protein</fullName>
    </recommendedName>
</protein>